<evidence type="ECO:0000313" key="2">
    <source>
        <dbReference type="Proteomes" id="UP000236291"/>
    </source>
</evidence>
<gene>
    <name evidence="1" type="ORF">L195_g034247</name>
</gene>
<dbReference type="EMBL" id="ASHM01033804">
    <property type="protein sequence ID" value="PNX78270.1"/>
    <property type="molecule type" value="Genomic_DNA"/>
</dbReference>
<evidence type="ECO:0000313" key="1">
    <source>
        <dbReference type="EMBL" id="PNX78270.1"/>
    </source>
</evidence>
<name>A0A2K3LIA2_TRIPR</name>
<comment type="caution">
    <text evidence="1">The sequence shown here is derived from an EMBL/GenBank/DDBJ whole genome shotgun (WGS) entry which is preliminary data.</text>
</comment>
<protein>
    <submittedName>
        <fullName evidence="1">Uncharacterized protein</fullName>
    </submittedName>
</protein>
<reference evidence="1 2" key="1">
    <citation type="journal article" date="2014" name="Am. J. Bot.">
        <title>Genome assembly and annotation for red clover (Trifolium pratense; Fabaceae).</title>
        <authorList>
            <person name="Istvanek J."/>
            <person name="Jaros M."/>
            <person name="Krenek A."/>
            <person name="Repkova J."/>
        </authorList>
    </citation>
    <scope>NUCLEOTIDE SEQUENCE [LARGE SCALE GENOMIC DNA]</scope>
    <source>
        <strain evidence="2">cv. Tatra</strain>
        <tissue evidence="1">Young leaves</tissue>
    </source>
</reference>
<dbReference type="Proteomes" id="UP000236291">
    <property type="component" value="Unassembled WGS sequence"/>
</dbReference>
<organism evidence="1 2">
    <name type="scientific">Trifolium pratense</name>
    <name type="common">Red clover</name>
    <dbReference type="NCBI Taxonomy" id="57577"/>
    <lineage>
        <taxon>Eukaryota</taxon>
        <taxon>Viridiplantae</taxon>
        <taxon>Streptophyta</taxon>
        <taxon>Embryophyta</taxon>
        <taxon>Tracheophyta</taxon>
        <taxon>Spermatophyta</taxon>
        <taxon>Magnoliopsida</taxon>
        <taxon>eudicotyledons</taxon>
        <taxon>Gunneridae</taxon>
        <taxon>Pentapetalae</taxon>
        <taxon>rosids</taxon>
        <taxon>fabids</taxon>
        <taxon>Fabales</taxon>
        <taxon>Fabaceae</taxon>
        <taxon>Papilionoideae</taxon>
        <taxon>50 kb inversion clade</taxon>
        <taxon>NPAAA clade</taxon>
        <taxon>Hologalegina</taxon>
        <taxon>IRL clade</taxon>
        <taxon>Trifolieae</taxon>
        <taxon>Trifolium</taxon>
    </lineage>
</organism>
<reference evidence="1 2" key="2">
    <citation type="journal article" date="2017" name="Front. Plant Sci.">
        <title>Gene Classification and Mining of Molecular Markers Useful in Red Clover (Trifolium pratense) Breeding.</title>
        <authorList>
            <person name="Istvanek J."/>
            <person name="Dluhosova J."/>
            <person name="Dluhos P."/>
            <person name="Patkova L."/>
            <person name="Nedelnik J."/>
            <person name="Repkova J."/>
        </authorList>
    </citation>
    <scope>NUCLEOTIDE SEQUENCE [LARGE SCALE GENOMIC DNA]</scope>
    <source>
        <strain evidence="2">cv. Tatra</strain>
        <tissue evidence="1">Young leaves</tissue>
    </source>
</reference>
<dbReference type="AlphaFoldDB" id="A0A2K3LIA2"/>
<accession>A0A2K3LIA2</accession>
<sequence length="268" mass="29688">VPFKQHKSLASSSNSINLSSLPCLVFASLRASVAARQAASKSVPVPKGYVAVYVGEKQSRTGLEVCSDSKGMFHQHKYTKDLISLAGLTLATPVDTPPLEVYVKYCCDVGDLLSDPLLYRKLVSILNYLTITRPDISFAVQQHPVTSFHSGILVISRAYGYLLNPCGSYFKPFKDVGFCYGRGGGIALLWRSSYNCSIVNFSQNHINVQVTDQVNGNWRLTGFYGFPNGGRRRDSWNFLRHLSQESNLLCYRCGADRCSYGRPPSHLV</sequence>
<proteinExistence type="predicted"/>
<feature type="non-terminal residue" evidence="1">
    <location>
        <position position="1"/>
    </location>
</feature>